<proteinExistence type="predicted"/>
<dbReference type="InterPro" id="IPR047153">
    <property type="entry name" value="TRIM45/56/19-like"/>
</dbReference>
<dbReference type="Gene3D" id="3.30.160.60">
    <property type="entry name" value="Classic Zinc Finger"/>
    <property type="match status" value="1"/>
</dbReference>
<dbReference type="PANTHER" id="PTHR25462">
    <property type="entry name" value="BONUS, ISOFORM C-RELATED"/>
    <property type="match status" value="1"/>
</dbReference>
<dbReference type="Gene3D" id="2.130.10.10">
    <property type="entry name" value="YVTN repeat-like/Quinoprotein amine dehydrogenase"/>
    <property type="match status" value="1"/>
</dbReference>
<dbReference type="RefSeq" id="XP_030848516.1">
    <property type="nucleotide sequence ID" value="XM_030992656.1"/>
</dbReference>
<dbReference type="EnsemblMetazoa" id="XM_030992656">
    <property type="protein sequence ID" value="XP_030848516"/>
    <property type="gene ID" value="LOC115927174"/>
</dbReference>
<protein>
    <recommendedName>
        <fullName evidence="2">B box-type domain-containing protein</fullName>
    </recommendedName>
</protein>
<organism evidence="3 4">
    <name type="scientific">Strongylocentrotus purpuratus</name>
    <name type="common">Purple sea urchin</name>
    <dbReference type="NCBI Taxonomy" id="7668"/>
    <lineage>
        <taxon>Eukaryota</taxon>
        <taxon>Metazoa</taxon>
        <taxon>Echinodermata</taxon>
        <taxon>Eleutherozoa</taxon>
        <taxon>Echinozoa</taxon>
        <taxon>Echinoidea</taxon>
        <taxon>Euechinoidea</taxon>
        <taxon>Echinacea</taxon>
        <taxon>Camarodonta</taxon>
        <taxon>Echinidea</taxon>
        <taxon>Strongylocentrotidae</taxon>
        <taxon>Strongylocentrotus</taxon>
    </lineage>
</organism>
<sequence length="562" mass="63430">MASKFPTDSGVQLKSRKGHDVTWSCDKHGEPIKFFCAEHGIPICHPCAMKDHQKPCKLDDIEDVILEIGEKLDDKLLKIETAKPHLTKLGSKIKSCLDCLHDHFQLISEKAQNECDIQMKNVEQIIEQEEIRALNDEADEEIRLIKERRDRRIKACLEKAEQKQEAIRGMHAKLSLECKEMQDTIGTKILDLQRKNQHQIDTVTNISQKMKRIKLDDKALVCEASLVIAALGDTLTPHVDDEVDMVEYLDKIEQEVQGLKFIGGRVGGEYIAQIEGQAQRWELVSSIIIPLTVNGPLLRGFVSDDEMCVLDSKTNDLYVTNLKKQHTQKVIEGSADTHITSCAPINSDLIVCGKRRFDCPGNAVEGCITLFDREWQRVRDIVIPEENAFHNELWVDVDKDGMILAAQEYHHEVYVINPADGKLVDTIELPDLNVHDGIHALSSGCFGTCIGYREFWVFDRSANKVTGAHDRAYGESWFAVDKLTDAIYVTYKSPRETSAIDQGSRDMFVVDHVSGDGTSKRVVEYGHPYRSFQVGPSFVSPSGKLINCDGNRLLVYKKCLRV</sequence>
<dbReference type="GeneID" id="115927174"/>
<dbReference type="AlphaFoldDB" id="A0A7M7T295"/>
<dbReference type="InParanoid" id="A0A7M7T295"/>
<dbReference type="SUPFAM" id="SSF57845">
    <property type="entry name" value="B-box zinc-binding domain"/>
    <property type="match status" value="1"/>
</dbReference>
<dbReference type="InterPro" id="IPR000315">
    <property type="entry name" value="Znf_B-box"/>
</dbReference>
<evidence type="ECO:0000259" key="2">
    <source>
        <dbReference type="Pfam" id="PF00643"/>
    </source>
</evidence>
<feature type="coiled-coil region" evidence="1">
    <location>
        <begin position="108"/>
        <end position="151"/>
    </location>
</feature>
<evidence type="ECO:0000256" key="1">
    <source>
        <dbReference type="SAM" id="Coils"/>
    </source>
</evidence>
<evidence type="ECO:0000313" key="3">
    <source>
        <dbReference type="EnsemblMetazoa" id="XP_030848516"/>
    </source>
</evidence>
<dbReference type="GO" id="GO:0008270">
    <property type="term" value="F:zinc ion binding"/>
    <property type="evidence" value="ECO:0007669"/>
    <property type="project" value="InterPro"/>
</dbReference>
<keyword evidence="1" id="KW-0175">Coiled coil</keyword>
<reference evidence="4" key="1">
    <citation type="submission" date="2015-02" db="EMBL/GenBank/DDBJ databases">
        <title>Genome sequencing for Strongylocentrotus purpuratus.</title>
        <authorList>
            <person name="Murali S."/>
            <person name="Liu Y."/>
            <person name="Vee V."/>
            <person name="English A."/>
            <person name="Wang M."/>
            <person name="Skinner E."/>
            <person name="Han Y."/>
            <person name="Muzny D.M."/>
            <person name="Worley K.C."/>
            <person name="Gibbs R.A."/>
        </authorList>
    </citation>
    <scope>NUCLEOTIDE SEQUENCE</scope>
</reference>
<dbReference type="Proteomes" id="UP000007110">
    <property type="component" value="Unassembled WGS sequence"/>
</dbReference>
<dbReference type="PANTHER" id="PTHR25462:SF296">
    <property type="entry name" value="MEIOTIC P26, ISOFORM F"/>
    <property type="match status" value="1"/>
</dbReference>
<dbReference type="SUPFAM" id="SSF63829">
    <property type="entry name" value="Calcium-dependent phosphotriesterase"/>
    <property type="match status" value="1"/>
</dbReference>
<dbReference type="CDD" id="cd19776">
    <property type="entry name" value="Bbox2_TRIM25_C-IV"/>
    <property type="match status" value="1"/>
</dbReference>
<dbReference type="OrthoDB" id="265776at2759"/>
<evidence type="ECO:0000313" key="4">
    <source>
        <dbReference type="Proteomes" id="UP000007110"/>
    </source>
</evidence>
<dbReference type="KEGG" id="spu:115927174"/>
<dbReference type="InterPro" id="IPR015943">
    <property type="entry name" value="WD40/YVTN_repeat-like_dom_sf"/>
</dbReference>
<reference evidence="3" key="2">
    <citation type="submission" date="2021-01" db="UniProtKB">
        <authorList>
            <consortium name="EnsemblMetazoa"/>
        </authorList>
    </citation>
    <scope>IDENTIFICATION</scope>
</reference>
<dbReference type="Pfam" id="PF00643">
    <property type="entry name" value="zf-B_box"/>
    <property type="match status" value="1"/>
</dbReference>
<accession>A0A7M7T295</accession>
<name>A0A7M7T295_STRPU</name>
<feature type="domain" description="B box-type" evidence="2">
    <location>
        <begin position="23"/>
        <end position="53"/>
    </location>
</feature>
<keyword evidence="4" id="KW-1185">Reference proteome</keyword>